<reference evidence="8 9" key="1">
    <citation type="submission" date="2023-12" db="EMBL/GenBank/DDBJ databases">
        <title>Sinomonas terricola sp. nov, isolated from litchi orchard soil in Guangdong, PR China.</title>
        <authorList>
            <person name="Jiaxin W."/>
            <person name="Yang Z."/>
            <person name="Honghui Z."/>
        </authorList>
    </citation>
    <scope>NUCLEOTIDE SEQUENCE [LARGE SCALE GENOMIC DNA]</scope>
    <source>
        <strain evidence="8 9">JGH33</strain>
    </source>
</reference>
<evidence type="ECO:0000259" key="6">
    <source>
        <dbReference type="Pfam" id="PF06429"/>
    </source>
</evidence>
<sequence length="391" mass="38869">MLRSLYSGISGLRAHQTMLDVTGNNIANVNTVGFKGSATEFEDTLSQLTQGASGPQPTTGGTNPAQIGLGVKVAAVATNFNQGSAQSTGKATDMMISGDGFFVTSRGGQQLYTRAGSFGFDASGQLVTPDGGLLQGWTADASGVVNTGAPLGTIALSPTATIPAVATTAATVDGNLPSDAAVGATLERDVRVYDGAGVSRNLALTFTRTAAGWDVAGADANGSTGTGSLAFTNGTLTSGGSLAVGGITVDLSTVTGYAGMTTIAAIGQNGSAAGTLESFTLGSDGSLVGAFSNGLKQTVGRVALAKFTNPGGLEKAGDSSYTGTANSGTAQIGQAGTPGFGTLTGGALEMSNVDLSQEFTNLIVAQRGFQANARIITTSDQVLQELVDLKH</sequence>
<evidence type="ECO:0000256" key="4">
    <source>
        <dbReference type="RuleBase" id="RU362116"/>
    </source>
</evidence>
<comment type="function">
    <text evidence="4">A flexible structure which links the flagellar filament to the drive apparatus in the basal body.</text>
</comment>
<dbReference type="InterPro" id="IPR037925">
    <property type="entry name" value="FlgE/F/G-like"/>
</dbReference>
<dbReference type="Proteomes" id="UP001304769">
    <property type="component" value="Unassembled WGS sequence"/>
</dbReference>
<dbReference type="InterPro" id="IPR020013">
    <property type="entry name" value="Flagellar_FlgE/F/G"/>
</dbReference>
<dbReference type="InterPro" id="IPR010930">
    <property type="entry name" value="Flg_bb/hook_C_dom"/>
</dbReference>
<organism evidence="8 9">
    <name type="scientific">Sinomonas terricola</name>
    <dbReference type="NCBI Taxonomy" id="3110330"/>
    <lineage>
        <taxon>Bacteria</taxon>
        <taxon>Bacillati</taxon>
        <taxon>Actinomycetota</taxon>
        <taxon>Actinomycetes</taxon>
        <taxon>Micrococcales</taxon>
        <taxon>Micrococcaceae</taxon>
        <taxon>Sinomonas</taxon>
    </lineage>
</organism>
<evidence type="ECO:0000256" key="3">
    <source>
        <dbReference type="ARBA" id="ARBA00023143"/>
    </source>
</evidence>
<name>A0ABU5TBU9_9MICC</name>
<evidence type="ECO:0000259" key="7">
    <source>
        <dbReference type="Pfam" id="PF22692"/>
    </source>
</evidence>
<protein>
    <recommendedName>
        <fullName evidence="4">Flagellar hook protein FlgE</fullName>
    </recommendedName>
</protein>
<proteinExistence type="inferred from homology"/>
<keyword evidence="9" id="KW-1185">Reference proteome</keyword>
<feature type="domain" description="Flagellar basal-body/hook protein C-terminal" evidence="6">
    <location>
        <begin position="346"/>
        <end position="389"/>
    </location>
</feature>
<dbReference type="InterPro" id="IPR053967">
    <property type="entry name" value="LlgE_F_G-like_D1"/>
</dbReference>
<evidence type="ECO:0000313" key="8">
    <source>
        <dbReference type="EMBL" id="MEA5457153.1"/>
    </source>
</evidence>
<dbReference type="Pfam" id="PF06429">
    <property type="entry name" value="Flg_bbr_C"/>
    <property type="match status" value="1"/>
</dbReference>
<dbReference type="SUPFAM" id="SSF117143">
    <property type="entry name" value="Flagellar hook protein flgE"/>
    <property type="match status" value="1"/>
</dbReference>
<dbReference type="InterPro" id="IPR001444">
    <property type="entry name" value="Flag_bb_rod_N"/>
</dbReference>
<dbReference type="InterPro" id="IPR037058">
    <property type="entry name" value="Falgellar_hook_FlgE_sf"/>
</dbReference>
<accession>A0ABU5TBU9</accession>
<dbReference type="EMBL" id="JAYGGQ010000022">
    <property type="protein sequence ID" value="MEA5457153.1"/>
    <property type="molecule type" value="Genomic_DNA"/>
</dbReference>
<comment type="similarity">
    <text evidence="2 4">Belongs to the flagella basal body rod proteins family.</text>
</comment>
<gene>
    <name evidence="8" type="ORF">SPF06_20730</name>
</gene>
<evidence type="ECO:0000256" key="2">
    <source>
        <dbReference type="ARBA" id="ARBA00009677"/>
    </source>
</evidence>
<comment type="caution">
    <text evidence="8">The sequence shown here is derived from an EMBL/GenBank/DDBJ whole genome shotgun (WGS) entry which is preliminary data.</text>
</comment>
<dbReference type="Pfam" id="PF00460">
    <property type="entry name" value="Flg_bb_rod"/>
    <property type="match status" value="1"/>
</dbReference>
<feature type="domain" description="Flagellar basal body rod protein N-terminal" evidence="5">
    <location>
        <begin position="5"/>
        <end position="35"/>
    </location>
</feature>
<feature type="domain" description="Flagellar hook protein FlgE/F/G-like D1" evidence="7">
    <location>
        <begin position="95"/>
        <end position="167"/>
    </location>
</feature>
<dbReference type="RefSeq" id="WP_323281064.1">
    <property type="nucleotide sequence ID" value="NZ_JAYGGQ010000022.1"/>
</dbReference>
<dbReference type="Pfam" id="PF22692">
    <property type="entry name" value="LlgE_F_G_D1"/>
    <property type="match status" value="1"/>
</dbReference>
<dbReference type="PANTHER" id="PTHR30435">
    <property type="entry name" value="FLAGELLAR PROTEIN"/>
    <property type="match status" value="1"/>
</dbReference>
<comment type="subcellular location">
    <subcellularLocation>
        <location evidence="1 4">Bacterial flagellum basal body</location>
    </subcellularLocation>
</comment>
<dbReference type="PANTHER" id="PTHR30435:SF1">
    <property type="entry name" value="FLAGELLAR HOOK PROTEIN FLGE"/>
    <property type="match status" value="1"/>
</dbReference>
<evidence type="ECO:0000259" key="5">
    <source>
        <dbReference type="Pfam" id="PF00460"/>
    </source>
</evidence>
<keyword evidence="8" id="KW-0282">Flagellum</keyword>
<evidence type="ECO:0000256" key="1">
    <source>
        <dbReference type="ARBA" id="ARBA00004117"/>
    </source>
</evidence>
<dbReference type="Gene3D" id="2.60.98.20">
    <property type="entry name" value="Flagellar hook protein FlgE"/>
    <property type="match status" value="1"/>
</dbReference>
<keyword evidence="8" id="KW-0969">Cilium</keyword>
<keyword evidence="8" id="KW-0966">Cell projection</keyword>
<dbReference type="NCBIfam" id="TIGR03506">
    <property type="entry name" value="FlgEFG_subfam"/>
    <property type="match status" value="1"/>
</dbReference>
<evidence type="ECO:0000313" key="9">
    <source>
        <dbReference type="Proteomes" id="UP001304769"/>
    </source>
</evidence>
<keyword evidence="3 4" id="KW-0975">Bacterial flagellum</keyword>